<dbReference type="InterPro" id="IPR054059">
    <property type="entry name" value="MORF/ORRM1/DAG-like_MORF"/>
</dbReference>
<organism evidence="4 5">
    <name type="scientific">Coptis chinensis</name>
    <dbReference type="NCBI Taxonomy" id="261450"/>
    <lineage>
        <taxon>Eukaryota</taxon>
        <taxon>Viridiplantae</taxon>
        <taxon>Streptophyta</taxon>
        <taxon>Embryophyta</taxon>
        <taxon>Tracheophyta</taxon>
        <taxon>Spermatophyta</taxon>
        <taxon>Magnoliopsida</taxon>
        <taxon>Ranunculales</taxon>
        <taxon>Ranunculaceae</taxon>
        <taxon>Coptidoideae</taxon>
        <taxon>Coptis</taxon>
    </lineage>
</organism>
<dbReference type="GO" id="GO:0080156">
    <property type="term" value="P:mitochondrial mRNA modification"/>
    <property type="evidence" value="ECO:0007669"/>
    <property type="project" value="TreeGrafter"/>
</dbReference>
<evidence type="ECO:0000256" key="2">
    <source>
        <dbReference type="SAM" id="MobiDB-lite"/>
    </source>
</evidence>
<dbReference type="EMBL" id="JADFTS010000008">
    <property type="protein sequence ID" value="KAF9594710.1"/>
    <property type="molecule type" value="Genomic_DNA"/>
</dbReference>
<evidence type="ECO:0000256" key="1">
    <source>
        <dbReference type="ARBA" id="ARBA00022946"/>
    </source>
</evidence>
<evidence type="ECO:0000259" key="3">
    <source>
        <dbReference type="Pfam" id="PF21864"/>
    </source>
</evidence>
<dbReference type="GO" id="GO:0005739">
    <property type="term" value="C:mitochondrion"/>
    <property type="evidence" value="ECO:0007669"/>
    <property type="project" value="TreeGrafter"/>
</dbReference>
<protein>
    <recommendedName>
        <fullName evidence="3">MORF/ORRM1/DAG-like MORF domain-containing protein</fullName>
    </recommendedName>
</protein>
<evidence type="ECO:0000313" key="5">
    <source>
        <dbReference type="Proteomes" id="UP000631114"/>
    </source>
</evidence>
<dbReference type="GO" id="GO:0016554">
    <property type="term" value="P:cytidine to uridine editing"/>
    <property type="evidence" value="ECO:0007669"/>
    <property type="project" value="InterPro"/>
</dbReference>
<dbReference type="PANTHER" id="PTHR31346:SF4">
    <property type="entry name" value="MULTIPLE ORGANELLAR RNA EDITING FACTOR 8, CHLOROPLASTIC_MITOCHONDRIAL"/>
    <property type="match status" value="1"/>
</dbReference>
<feature type="domain" description="MORF/ORRM1/DAG-like MORF" evidence="3">
    <location>
        <begin position="89"/>
        <end position="123"/>
    </location>
</feature>
<reference evidence="4 5" key="1">
    <citation type="submission" date="2020-10" db="EMBL/GenBank/DDBJ databases">
        <title>The Coptis chinensis genome and diversification of protoberbering-type alkaloids.</title>
        <authorList>
            <person name="Wang B."/>
            <person name="Shu S."/>
            <person name="Song C."/>
            <person name="Liu Y."/>
        </authorList>
    </citation>
    <scope>NUCLEOTIDE SEQUENCE [LARGE SCALE GENOMIC DNA]</scope>
    <source>
        <strain evidence="4">HL-2020</strain>
        <tissue evidence="4">Leaf</tissue>
    </source>
</reference>
<dbReference type="Proteomes" id="UP000631114">
    <property type="component" value="Unassembled WGS sequence"/>
</dbReference>
<accession>A0A835H6X5</accession>
<comment type="caution">
    <text evidence="4">The sequence shown here is derived from an EMBL/GenBank/DDBJ whole genome shotgun (WGS) entry which is preliminary data.</text>
</comment>
<dbReference type="InterPro" id="IPR039206">
    <property type="entry name" value="MORF/ORRM1/DAG-like"/>
</dbReference>
<evidence type="ECO:0000313" key="4">
    <source>
        <dbReference type="EMBL" id="KAF9594710.1"/>
    </source>
</evidence>
<dbReference type="Pfam" id="PF21864">
    <property type="entry name" value="MORF_dom"/>
    <property type="match status" value="2"/>
</dbReference>
<feature type="domain" description="MORF/ORRM1/DAG-like MORF" evidence="3">
    <location>
        <begin position="171"/>
        <end position="205"/>
    </location>
</feature>
<proteinExistence type="predicted"/>
<dbReference type="AlphaFoldDB" id="A0A835H6X5"/>
<sequence length="298" mass="32490">MGLSPSAAYQLSQRDIADELKCVSSFFLSSSSSTSVPTSVLGLLGGSLTDELRSFPFLVGLRRCHAKTPSSSSLNDCPPTEDLLGGCDFKHWLIVMNKPEGDPSRDELIESYIKTLAMVVGSELKEFISPCVSIIFLSSSLLLIVVRMKQGNNYTQCQLGSTMVLDAVYLKSTLSDKMKELPGVRWALPDSYMDVKNKTYGGEPFINGQAVPYDPKYHEELSKWTRSNPPDCERTVLNREGMPPDAAHFNHSDMGNNVPNAGDFNNMNTGGMPHRDAGPNAGYANGFPAAGYRDASKS</sequence>
<feature type="region of interest" description="Disordered" evidence="2">
    <location>
        <begin position="273"/>
        <end position="298"/>
    </location>
</feature>
<keyword evidence="5" id="KW-1185">Reference proteome</keyword>
<keyword evidence="1" id="KW-0809">Transit peptide</keyword>
<name>A0A835H6X5_9MAGN</name>
<dbReference type="OrthoDB" id="1913091at2759"/>
<gene>
    <name evidence="4" type="ORF">IFM89_034693</name>
</gene>
<dbReference type="PANTHER" id="PTHR31346">
    <property type="entry name" value="MULTIPLE ORGANELLAR RNA EDITING FACTOR 2, CHLOROPLASTIC-RELATED-RELATED"/>
    <property type="match status" value="1"/>
</dbReference>